<evidence type="ECO:0000256" key="4">
    <source>
        <dbReference type="ARBA" id="ARBA00023274"/>
    </source>
</evidence>
<dbReference type="InterPro" id="IPR001209">
    <property type="entry name" value="Ribosomal_uS14"/>
</dbReference>
<accession>A0A5R8KHY6</accession>
<dbReference type="NCBIfam" id="NF006477">
    <property type="entry name" value="PRK08881.1"/>
    <property type="match status" value="1"/>
</dbReference>
<protein>
    <recommendedName>
        <fullName evidence="5 7">Small ribosomal subunit protein uS14</fullName>
    </recommendedName>
</protein>
<dbReference type="PANTHER" id="PTHR19836">
    <property type="entry name" value="30S RIBOSOMAL PROTEIN S14"/>
    <property type="match status" value="1"/>
</dbReference>
<evidence type="ECO:0000256" key="6">
    <source>
        <dbReference type="ARBA" id="ARBA00047110"/>
    </source>
</evidence>
<comment type="caution">
    <text evidence="8">The sequence shown here is derived from an EMBL/GenBank/DDBJ whole genome shotgun (WGS) entry which is preliminary data.</text>
</comment>
<dbReference type="SUPFAM" id="SSF57716">
    <property type="entry name" value="Glucocorticoid receptor-like (DNA-binding domain)"/>
    <property type="match status" value="1"/>
</dbReference>
<dbReference type="OrthoDB" id="9810484at2"/>
<keyword evidence="7" id="KW-0694">RNA-binding</keyword>
<dbReference type="PROSITE" id="PS00527">
    <property type="entry name" value="RIBOSOMAL_S14"/>
    <property type="match status" value="1"/>
</dbReference>
<evidence type="ECO:0000256" key="3">
    <source>
        <dbReference type="ARBA" id="ARBA00022980"/>
    </source>
</evidence>
<dbReference type="AlphaFoldDB" id="A0A5R8KHY6"/>
<dbReference type="Proteomes" id="UP000306196">
    <property type="component" value="Unassembled WGS sequence"/>
</dbReference>
<evidence type="ECO:0000256" key="7">
    <source>
        <dbReference type="HAMAP-Rule" id="MF_00537"/>
    </source>
</evidence>
<sequence>MAKTCWIERNKRKQKTVDKYAKLRAELKAKGDYMGLTLLPRDASPTRLVNRCRVSGRRRAFIRRFEMSRLTFREMASQGLIPGVTKSSW</sequence>
<dbReference type="EMBL" id="VAUV01000003">
    <property type="protein sequence ID" value="TLD71934.1"/>
    <property type="molecule type" value="Genomic_DNA"/>
</dbReference>
<gene>
    <name evidence="7 8" type="primary">rpsN</name>
    <name evidence="8" type="ORF">FEM03_04200</name>
</gene>
<proteinExistence type="inferred from homology"/>
<keyword evidence="4 7" id="KW-0687">Ribonucleoprotein</keyword>
<reference evidence="8 9" key="1">
    <citation type="submission" date="2019-05" db="EMBL/GenBank/DDBJ databases">
        <title>Verrucobacter flavum gen. nov., sp. nov. a new member of the family Verrucomicrobiaceae.</title>
        <authorList>
            <person name="Szuroczki S."/>
            <person name="Abbaszade G."/>
            <person name="Szabo A."/>
            <person name="Felfoldi T."/>
            <person name="Schumann P."/>
            <person name="Boka K."/>
            <person name="Keki Z."/>
            <person name="Toumi M."/>
            <person name="Toth E."/>
        </authorList>
    </citation>
    <scope>NUCLEOTIDE SEQUENCE [LARGE SCALE GENOMIC DNA]</scope>
    <source>
        <strain evidence="8 9">MG-N-17</strain>
    </source>
</reference>
<dbReference type="GO" id="GO:0005737">
    <property type="term" value="C:cytoplasm"/>
    <property type="evidence" value="ECO:0007669"/>
    <property type="project" value="UniProtKB-ARBA"/>
</dbReference>
<dbReference type="HAMAP" id="MF_00537">
    <property type="entry name" value="Ribosomal_uS14_1"/>
    <property type="match status" value="1"/>
</dbReference>
<organism evidence="8 9">
    <name type="scientific">Phragmitibacter flavus</name>
    <dbReference type="NCBI Taxonomy" id="2576071"/>
    <lineage>
        <taxon>Bacteria</taxon>
        <taxon>Pseudomonadati</taxon>
        <taxon>Verrucomicrobiota</taxon>
        <taxon>Verrucomicrobiia</taxon>
        <taxon>Verrucomicrobiales</taxon>
        <taxon>Verrucomicrobiaceae</taxon>
        <taxon>Phragmitibacter</taxon>
    </lineage>
</organism>
<dbReference type="GO" id="GO:0019843">
    <property type="term" value="F:rRNA binding"/>
    <property type="evidence" value="ECO:0007669"/>
    <property type="project" value="UniProtKB-UniRule"/>
</dbReference>
<evidence type="ECO:0000256" key="5">
    <source>
        <dbReference type="ARBA" id="ARBA00035167"/>
    </source>
</evidence>
<dbReference type="Pfam" id="PF00253">
    <property type="entry name" value="Ribosomal_S14"/>
    <property type="match status" value="1"/>
</dbReference>
<dbReference type="RefSeq" id="WP_138084938.1">
    <property type="nucleotide sequence ID" value="NZ_VAUV01000003.1"/>
</dbReference>
<keyword evidence="7" id="KW-0699">rRNA-binding</keyword>
<dbReference type="GO" id="GO:0003735">
    <property type="term" value="F:structural constituent of ribosome"/>
    <property type="evidence" value="ECO:0007669"/>
    <property type="project" value="InterPro"/>
</dbReference>
<dbReference type="GO" id="GO:0006412">
    <property type="term" value="P:translation"/>
    <property type="evidence" value="ECO:0007669"/>
    <property type="project" value="UniProtKB-UniRule"/>
</dbReference>
<dbReference type="InterPro" id="IPR023036">
    <property type="entry name" value="Ribosomal_uS14_bac/plastid"/>
</dbReference>
<name>A0A5R8KHY6_9BACT</name>
<dbReference type="Gene3D" id="4.10.830.10">
    <property type="entry name" value="30s Ribosomal Protein S14, Chain N"/>
    <property type="match status" value="1"/>
</dbReference>
<keyword evidence="3 7" id="KW-0689">Ribosomal protein</keyword>
<comment type="function">
    <text evidence="1 7">Binds 16S rRNA, required for the assembly of 30S particles and may also be responsible for determining the conformation of the 16S rRNA at the A site.</text>
</comment>
<dbReference type="GO" id="GO:0015935">
    <property type="term" value="C:small ribosomal subunit"/>
    <property type="evidence" value="ECO:0007669"/>
    <property type="project" value="TreeGrafter"/>
</dbReference>
<evidence type="ECO:0000313" key="8">
    <source>
        <dbReference type="EMBL" id="TLD71934.1"/>
    </source>
</evidence>
<dbReference type="InterPro" id="IPR043140">
    <property type="entry name" value="Ribosomal_uS14_sf"/>
</dbReference>
<keyword evidence="9" id="KW-1185">Reference proteome</keyword>
<dbReference type="PANTHER" id="PTHR19836:SF19">
    <property type="entry name" value="SMALL RIBOSOMAL SUBUNIT PROTEIN US14M"/>
    <property type="match status" value="1"/>
</dbReference>
<comment type="subunit">
    <text evidence="6 7">Part of the 30S ribosomal subunit. Contacts proteins S3 and S10.</text>
</comment>
<evidence type="ECO:0000256" key="2">
    <source>
        <dbReference type="ARBA" id="ARBA00009083"/>
    </source>
</evidence>
<dbReference type="InterPro" id="IPR018271">
    <property type="entry name" value="Ribosomal_uS14_CS"/>
</dbReference>
<evidence type="ECO:0000313" key="9">
    <source>
        <dbReference type="Proteomes" id="UP000306196"/>
    </source>
</evidence>
<evidence type="ECO:0000256" key="1">
    <source>
        <dbReference type="ARBA" id="ARBA00003686"/>
    </source>
</evidence>
<comment type="similarity">
    <text evidence="2 7">Belongs to the universal ribosomal protein uS14 family.</text>
</comment>